<proteinExistence type="predicted"/>
<protein>
    <recommendedName>
        <fullName evidence="3">Glutamate/phenylalanine/leucine/valine/L-tryptophan dehydrogenase C-terminal domain-containing protein</fullName>
    </recommendedName>
</protein>
<evidence type="ECO:0000313" key="5">
    <source>
        <dbReference type="Proteomes" id="UP000834106"/>
    </source>
</evidence>
<dbReference type="AlphaFoldDB" id="A0AAD2E6K0"/>
<name>A0AAD2E6K0_9LAMI</name>
<feature type="domain" description="Glutamate/phenylalanine/leucine/valine/L-tryptophan dehydrogenase C-terminal" evidence="3">
    <location>
        <begin position="141"/>
        <end position="180"/>
    </location>
</feature>
<keyword evidence="5" id="KW-1185">Reference proteome</keyword>
<dbReference type="PANTHER" id="PTHR11606:SF29">
    <property type="entry name" value="GLUTAMATE DEHYDROGENASE 3-RELATED"/>
    <property type="match status" value="1"/>
</dbReference>
<dbReference type="GO" id="GO:0005739">
    <property type="term" value="C:mitochondrion"/>
    <property type="evidence" value="ECO:0007669"/>
    <property type="project" value="TreeGrafter"/>
</dbReference>
<organism evidence="4 5">
    <name type="scientific">Fraxinus pennsylvanica</name>
    <dbReference type="NCBI Taxonomy" id="56036"/>
    <lineage>
        <taxon>Eukaryota</taxon>
        <taxon>Viridiplantae</taxon>
        <taxon>Streptophyta</taxon>
        <taxon>Embryophyta</taxon>
        <taxon>Tracheophyta</taxon>
        <taxon>Spermatophyta</taxon>
        <taxon>Magnoliopsida</taxon>
        <taxon>eudicotyledons</taxon>
        <taxon>Gunneridae</taxon>
        <taxon>Pentapetalae</taxon>
        <taxon>asterids</taxon>
        <taxon>lamiids</taxon>
        <taxon>Lamiales</taxon>
        <taxon>Oleaceae</taxon>
        <taxon>Oleeae</taxon>
        <taxon>Fraxinus</taxon>
    </lineage>
</organism>
<dbReference type="EMBL" id="OU503051">
    <property type="protein sequence ID" value="CAI9779154.1"/>
    <property type="molecule type" value="Genomic_DNA"/>
</dbReference>
<dbReference type="InterPro" id="IPR036291">
    <property type="entry name" value="NAD(P)-bd_dom_sf"/>
</dbReference>
<dbReference type="InterPro" id="IPR006096">
    <property type="entry name" value="Glu/Leu/Phe/Val/Trp_DH_C"/>
</dbReference>
<keyword evidence="1" id="KW-0560">Oxidoreductase</keyword>
<dbReference type="GO" id="GO:0006538">
    <property type="term" value="P:L-glutamate catabolic process"/>
    <property type="evidence" value="ECO:0007669"/>
    <property type="project" value="TreeGrafter"/>
</dbReference>
<keyword evidence="2" id="KW-0520">NAD</keyword>
<dbReference type="Gene3D" id="3.40.50.720">
    <property type="entry name" value="NAD(P)-binding Rossmann-like Domain"/>
    <property type="match status" value="1"/>
</dbReference>
<accession>A0AAD2E6K0</accession>
<dbReference type="GO" id="GO:0004352">
    <property type="term" value="F:glutamate dehydrogenase (NAD+) activity"/>
    <property type="evidence" value="ECO:0007669"/>
    <property type="project" value="TreeGrafter"/>
</dbReference>
<dbReference type="SUPFAM" id="SSF51735">
    <property type="entry name" value="NAD(P)-binding Rossmann-fold domains"/>
    <property type="match status" value="1"/>
</dbReference>
<reference evidence="4" key="1">
    <citation type="submission" date="2023-05" db="EMBL/GenBank/DDBJ databases">
        <authorList>
            <person name="Huff M."/>
        </authorList>
    </citation>
    <scope>NUCLEOTIDE SEQUENCE</scope>
</reference>
<evidence type="ECO:0000256" key="1">
    <source>
        <dbReference type="ARBA" id="ARBA00023002"/>
    </source>
</evidence>
<evidence type="ECO:0000256" key="2">
    <source>
        <dbReference type="ARBA" id="ARBA00023027"/>
    </source>
</evidence>
<evidence type="ECO:0000259" key="3">
    <source>
        <dbReference type="Pfam" id="PF00208"/>
    </source>
</evidence>
<evidence type="ECO:0000313" key="4">
    <source>
        <dbReference type="EMBL" id="CAI9779154.1"/>
    </source>
</evidence>
<sequence length="197" mass="21462">MPPSWDKCLYFSQDGGISSCLDGGMKKCLHPRMEARRNASILGEMEAFLHGWRHEEMPPSLDGGTSPCRGISPCLHLWMEARRSASIHYTFPLEVECTIPKDDGTLASFVRFKTMDWILDEYSKFHGYFPAIVTGKPTDLGGSLGRDAATGRGVLFATEALLKESGKSIAGQRIAVQGVGILLSGLYGTRNGSSVSM</sequence>
<gene>
    <name evidence="4" type="ORF">FPE_LOCUS26584</name>
</gene>
<dbReference type="Proteomes" id="UP000834106">
    <property type="component" value="Chromosome 16"/>
</dbReference>
<dbReference type="PANTHER" id="PTHR11606">
    <property type="entry name" value="GLUTAMATE DEHYDROGENASE"/>
    <property type="match status" value="1"/>
</dbReference>
<dbReference type="Pfam" id="PF00208">
    <property type="entry name" value="ELFV_dehydrog"/>
    <property type="match status" value="1"/>
</dbReference>